<feature type="domain" description="DUF4999" evidence="1">
    <location>
        <begin position="8"/>
        <end position="76"/>
    </location>
</feature>
<dbReference type="EMBL" id="JAQPYS010000039">
    <property type="protein sequence ID" value="MDC7135885.1"/>
    <property type="molecule type" value="Genomic_DNA"/>
</dbReference>
<sequence>MKKNNIRYVVLAVIIFLTMPLLLSSCDEEKDLSEWEVSYVYIQRENWTAIPQMVLTHTPSGIEGNISQNFFVKVNKPVAEDITVHLAVSCTGFDAEKISLSQETVTIRANELCSDIIEVSCSDYEFMAKNKEEATYSVNISIKAIEPNSDEIRISDLQNTLAVNIVKKAFVSMKYGVPANSDRPNIRTDWKVEVLTSGVQGLPTDIIDGQTWTMLKRTDGNELEVAFDFGSKKDLLGVMAMHQYSLLPTKIEIFLSVDGIDWKSYGTFEHGNTYNLPITFLSPVQTQHLKYKILESKQPGISLTEFYIYVPK</sequence>
<evidence type="ECO:0000259" key="1">
    <source>
        <dbReference type="Pfam" id="PF16390"/>
    </source>
</evidence>
<comment type="caution">
    <text evidence="2">The sequence shown here is derived from an EMBL/GenBank/DDBJ whole genome shotgun (WGS) entry which is preliminary data.</text>
</comment>
<reference evidence="2 3" key="1">
    <citation type="submission" date="2023-01" db="EMBL/GenBank/DDBJ databases">
        <title>Exploring GABA producing Bacteroides strains toward improving mental health.</title>
        <authorList>
            <person name="Yousuf B."/>
            <person name="Bouhlel N.E."/>
            <person name="Mottawea W."/>
            <person name="Hammami R."/>
        </authorList>
    </citation>
    <scope>NUCLEOTIDE SEQUENCE [LARGE SCALE GENOMIC DNA]</scope>
    <source>
        <strain evidence="2 3">UO.H1054</strain>
    </source>
</reference>
<proteinExistence type="predicted"/>
<dbReference type="PROSITE" id="PS51257">
    <property type="entry name" value="PROKAR_LIPOPROTEIN"/>
    <property type="match status" value="1"/>
</dbReference>
<protein>
    <submittedName>
        <fullName evidence="2">DUF4999 domain-containing protein</fullName>
    </submittedName>
</protein>
<organism evidence="2 3">
    <name type="scientific">Bacteroides zhangwenhongii</name>
    <dbReference type="NCBI Taxonomy" id="2650157"/>
    <lineage>
        <taxon>Bacteria</taxon>
        <taxon>Pseudomonadati</taxon>
        <taxon>Bacteroidota</taxon>
        <taxon>Bacteroidia</taxon>
        <taxon>Bacteroidales</taxon>
        <taxon>Bacteroidaceae</taxon>
        <taxon>Bacteroides</taxon>
    </lineage>
</organism>
<keyword evidence="3" id="KW-1185">Reference proteome</keyword>
<evidence type="ECO:0000313" key="3">
    <source>
        <dbReference type="Proteomes" id="UP001215398"/>
    </source>
</evidence>
<dbReference type="Proteomes" id="UP001215398">
    <property type="component" value="Unassembled WGS sequence"/>
</dbReference>
<dbReference type="InterPro" id="IPR032163">
    <property type="entry name" value="DUF4999"/>
</dbReference>
<evidence type="ECO:0000313" key="2">
    <source>
        <dbReference type="EMBL" id="MDC7135885.1"/>
    </source>
</evidence>
<gene>
    <name evidence="2" type="ORF">PQG98_05925</name>
</gene>
<dbReference type="Pfam" id="PF16390">
    <property type="entry name" value="DUF4999"/>
    <property type="match status" value="1"/>
</dbReference>
<accession>A0ABT5H5Y9</accession>
<dbReference type="SUPFAM" id="SSF49785">
    <property type="entry name" value="Galactose-binding domain-like"/>
    <property type="match status" value="1"/>
</dbReference>
<dbReference type="Gene3D" id="2.60.120.260">
    <property type="entry name" value="Galactose-binding domain-like"/>
    <property type="match status" value="1"/>
</dbReference>
<dbReference type="RefSeq" id="WP_272719924.1">
    <property type="nucleotide sequence ID" value="NZ_JAQPYS010000039.1"/>
</dbReference>
<name>A0ABT5H5Y9_9BACE</name>
<dbReference type="InterPro" id="IPR008979">
    <property type="entry name" value="Galactose-bd-like_sf"/>
</dbReference>